<evidence type="ECO:0000313" key="3">
    <source>
        <dbReference type="Proteomes" id="UP001595705"/>
    </source>
</evidence>
<dbReference type="EMBL" id="JBHRYA010000001">
    <property type="protein sequence ID" value="MFC3714909.1"/>
    <property type="molecule type" value="Genomic_DNA"/>
</dbReference>
<accession>A0ABV7XHY2</accession>
<reference evidence="3" key="1">
    <citation type="journal article" date="2019" name="Int. J. Syst. Evol. Microbiol.">
        <title>The Global Catalogue of Microorganisms (GCM) 10K type strain sequencing project: providing services to taxonomists for standard genome sequencing and annotation.</title>
        <authorList>
            <consortium name="The Broad Institute Genomics Platform"/>
            <consortium name="The Broad Institute Genome Sequencing Center for Infectious Disease"/>
            <person name="Wu L."/>
            <person name="Ma J."/>
        </authorList>
    </citation>
    <scope>NUCLEOTIDE SEQUENCE [LARGE SCALE GENOMIC DNA]</scope>
    <source>
        <strain evidence="3">KCTC 42441</strain>
    </source>
</reference>
<keyword evidence="3" id="KW-1185">Reference proteome</keyword>
<organism evidence="2 3">
    <name type="scientific">Luteimonas soli</name>
    <dbReference type="NCBI Taxonomy" id="1648966"/>
    <lineage>
        <taxon>Bacteria</taxon>
        <taxon>Pseudomonadati</taxon>
        <taxon>Pseudomonadota</taxon>
        <taxon>Gammaproteobacteria</taxon>
        <taxon>Lysobacterales</taxon>
        <taxon>Lysobacteraceae</taxon>
        <taxon>Luteimonas</taxon>
    </lineage>
</organism>
<dbReference type="RefSeq" id="WP_386741878.1">
    <property type="nucleotide sequence ID" value="NZ_JBHRYA010000001.1"/>
</dbReference>
<dbReference type="Proteomes" id="UP001595705">
    <property type="component" value="Unassembled WGS sequence"/>
</dbReference>
<gene>
    <name evidence="2" type="ORF">ACFONC_01900</name>
</gene>
<feature type="domain" description="6-hydroxymethylpterin diphosphokinase MptE-like" evidence="1">
    <location>
        <begin position="42"/>
        <end position="188"/>
    </location>
</feature>
<evidence type="ECO:0000259" key="1">
    <source>
        <dbReference type="Pfam" id="PF01973"/>
    </source>
</evidence>
<name>A0ABV7XHY2_9GAMM</name>
<proteinExistence type="predicted"/>
<comment type="caution">
    <text evidence="2">The sequence shown here is derived from an EMBL/GenBank/DDBJ whole genome shotgun (WGS) entry which is preliminary data.</text>
</comment>
<dbReference type="InterPro" id="IPR002826">
    <property type="entry name" value="MptE-like"/>
</dbReference>
<sequence length="275" mass="30842">MTTPPLLQQRATLNPYLAAAGLLVNRLAWDLRPEAFRSRRRLDRCRDKYAGGRAVVLCNGPSLLETDFELLRQSGVFTFGLNKINLIFDRTTWRPDAIVAVNPYVIEQNSGFYNSTGIPLYLDRCAMRSVPRRDNITYLHSASIRKFARNCRISINQGNTVTFAALQLAYHLGFERVALVGCDHRFTQTGPANLVAVSGARDENHFDPSYFAGGVRWQYPDLVQSEISYLLARDAYEATGRTIVNCTAGGELEVFQRQALADFLSGKESAPEARR</sequence>
<evidence type="ECO:0000313" key="2">
    <source>
        <dbReference type="EMBL" id="MFC3714909.1"/>
    </source>
</evidence>
<dbReference type="Pfam" id="PF01973">
    <property type="entry name" value="MptE-like"/>
    <property type="match status" value="1"/>
</dbReference>
<protein>
    <submittedName>
        <fullName evidence="2">6-hydroxymethylpterin diphosphokinase MptE-like protein</fullName>
    </submittedName>
</protein>